<feature type="domain" description="Type II secretion system protein GspF" evidence="9">
    <location>
        <begin position="266"/>
        <end position="387"/>
    </location>
</feature>
<dbReference type="PANTHER" id="PTHR30012">
    <property type="entry name" value="GENERAL SECRETION PATHWAY PROTEIN"/>
    <property type="match status" value="1"/>
</dbReference>
<dbReference type="InterPro" id="IPR003004">
    <property type="entry name" value="GspF/PilC"/>
</dbReference>
<proteinExistence type="inferred from homology"/>
<evidence type="ECO:0000256" key="8">
    <source>
        <dbReference type="SAM" id="Phobius"/>
    </source>
</evidence>
<dbReference type="Proteomes" id="UP000509597">
    <property type="component" value="Chromosome"/>
</dbReference>
<dbReference type="PANTHER" id="PTHR30012:SF0">
    <property type="entry name" value="TYPE II SECRETION SYSTEM PROTEIN F-RELATED"/>
    <property type="match status" value="1"/>
</dbReference>
<feature type="transmembrane region" description="Helical" evidence="8">
    <location>
        <begin position="369"/>
        <end position="390"/>
    </location>
</feature>
<dbReference type="EMBL" id="CP058627">
    <property type="protein sequence ID" value="QLG88803.1"/>
    <property type="molecule type" value="Genomic_DNA"/>
</dbReference>
<dbReference type="KEGG" id="chiz:HQ393_11480"/>
<dbReference type="InterPro" id="IPR018076">
    <property type="entry name" value="T2SS_GspF_dom"/>
</dbReference>
<dbReference type="FunFam" id="1.20.81.30:FF:000001">
    <property type="entry name" value="Type II secretion system protein F"/>
    <property type="match status" value="1"/>
</dbReference>
<keyword evidence="5 8" id="KW-0812">Transmembrane</keyword>
<organism evidence="10 11">
    <name type="scientific">Chitinibacter bivalviorum</name>
    <dbReference type="NCBI Taxonomy" id="2739434"/>
    <lineage>
        <taxon>Bacteria</taxon>
        <taxon>Pseudomonadati</taxon>
        <taxon>Pseudomonadota</taxon>
        <taxon>Betaproteobacteria</taxon>
        <taxon>Neisseriales</taxon>
        <taxon>Chitinibacteraceae</taxon>
        <taxon>Chitinibacter</taxon>
    </lineage>
</organism>
<evidence type="ECO:0000256" key="6">
    <source>
        <dbReference type="ARBA" id="ARBA00022989"/>
    </source>
</evidence>
<feature type="transmembrane region" description="Helical" evidence="8">
    <location>
        <begin position="204"/>
        <end position="230"/>
    </location>
</feature>
<sequence length="397" mass="44872">MQYRYRAADAQGRVQQGQMEAANMADLELRLGRLGMTLIHAKGSGMDLLGRRKIERRDLITFCFHMEQLTRAGVPLLEGLVDLRDSLDHPKFREVIANVIEDIEGGSQLSQAMAAHPEVFDSVFVNLIRAGEASGELPSVLKSLTESIKWQDELIAQTKRVVMYPAFVGALVFCVVCFLMIYLVPQLVEFIKSMKQEVPLNTQILLWVSAFFVNFWWLIISAPPLIFLFIRWRNKVDPAFRFKFDGWKLRIPAVGPILHKIILARFANFFALLYGAGIPILECIRITEGIVGNLVIADALNRAEMQIREGQGVTASFERVGLFPPLVLRMLRVGESTGQLDNALMNVSYFYNRDIKEAIERVQSLIEPMMTVILGLILAWIMSSVLGPIFDTISKLR</sequence>
<evidence type="ECO:0000256" key="2">
    <source>
        <dbReference type="ARBA" id="ARBA00005745"/>
    </source>
</evidence>
<evidence type="ECO:0000256" key="1">
    <source>
        <dbReference type="ARBA" id="ARBA00004429"/>
    </source>
</evidence>
<gene>
    <name evidence="10" type="ORF">HQ393_11480</name>
</gene>
<feature type="transmembrane region" description="Helical" evidence="8">
    <location>
        <begin position="161"/>
        <end position="184"/>
    </location>
</feature>
<name>A0A7H9BJQ1_9NEIS</name>
<protein>
    <submittedName>
        <fullName evidence="10">Type II secretion system F family protein</fullName>
    </submittedName>
</protein>
<dbReference type="Pfam" id="PF00482">
    <property type="entry name" value="T2SSF"/>
    <property type="match status" value="2"/>
</dbReference>
<keyword evidence="11" id="KW-1185">Reference proteome</keyword>
<dbReference type="RefSeq" id="WP_179355306.1">
    <property type="nucleotide sequence ID" value="NZ_CP058627.1"/>
</dbReference>
<comment type="subcellular location">
    <subcellularLocation>
        <location evidence="1">Cell inner membrane</location>
        <topology evidence="1">Multi-pass membrane protein</topology>
    </subcellularLocation>
</comment>
<keyword evidence="7 8" id="KW-0472">Membrane</keyword>
<evidence type="ECO:0000256" key="3">
    <source>
        <dbReference type="ARBA" id="ARBA00022475"/>
    </source>
</evidence>
<evidence type="ECO:0000259" key="9">
    <source>
        <dbReference type="Pfam" id="PF00482"/>
    </source>
</evidence>
<keyword evidence="4" id="KW-0997">Cell inner membrane</keyword>
<evidence type="ECO:0000256" key="4">
    <source>
        <dbReference type="ARBA" id="ARBA00022519"/>
    </source>
</evidence>
<evidence type="ECO:0000256" key="7">
    <source>
        <dbReference type="ARBA" id="ARBA00023136"/>
    </source>
</evidence>
<reference evidence="10 11" key="1">
    <citation type="submission" date="2020-07" db="EMBL/GenBank/DDBJ databases">
        <title>Complete genome sequence of Chitinibacter sp. 2T18.</title>
        <authorList>
            <person name="Bae J.-W."/>
            <person name="Choi J.-W."/>
        </authorList>
    </citation>
    <scope>NUCLEOTIDE SEQUENCE [LARGE SCALE GENOMIC DNA]</scope>
    <source>
        <strain evidence="10 11">2T18</strain>
    </source>
</reference>
<accession>A0A7H9BJQ1</accession>
<dbReference type="InterPro" id="IPR042094">
    <property type="entry name" value="T2SS_GspF_sf"/>
</dbReference>
<dbReference type="AlphaFoldDB" id="A0A7H9BJQ1"/>
<feature type="domain" description="Type II secretion system protein GspF" evidence="9">
    <location>
        <begin position="63"/>
        <end position="185"/>
    </location>
</feature>
<evidence type="ECO:0000256" key="5">
    <source>
        <dbReference type="ARBA" id="ARBA00022692"/>
    </source>
</evidence>
<evidence type="ECO:0000313" key="10">
    <source>
        <dbReference type="EMBL" id="QLG88803.1"/>
    </source>
</evidence>
<comment type="similarity">
    <text evidence="2">Belongs to the GSP F family.</text>
</comment>
<evidence type="ECO:0000313" key="11">
    <source>
        <dbReference type="Proteomes" id="UP000509597"/>
    </source>
</evidence>
<dbReference type="GO" id="GO:0005886">
    <property type="term" value="C:plasma membrane"/>
    <property type="evidence" value="ECO:0007669"/>
    <property type="project" value="UniProtKB-SubCell"/>
</dbReference>
<keyword evidence="6 8" id="KW-1133">Transmembrane helix</keyword>
<dbReference type="PRINTS" id="PR00812">
    <property type="entry name" value="BCTERIALGSPF"/>
</dbReference>
<dbReference type="Gene3D" id="1.20.81.30">
    <property type="entry name" value="Type II secretion system (T2SS), domain F"/>
    <property type="match status" value="2"/>
</dbReference>
<keyword evidence="3" id="KW-1003">Cell membrane</keyword>